<dbReference type="KEGG" id="lant:TUM19329_02330"/>
<dbReference type="CDD" id="cd16385">
    <property type="entry name" value="IcmL"/>
    <property type="match status" value="1"/>
</dbReference>
<evidence type="ECO:0000313" key="2">
    <source>
        <dbReference type="EMBL" id="BCA93872.1"/>
    </source>
</evidence>
<organism evidence="2 3">
    <name type="scientific">Legionella antarctica</name>
    <dbReference type="NCBI Taxonomy" id="2708020"/>
    <lineage>
        <taxon>Bacteria</taxon>
        <taxon>Pseudomonadati</taxon>
        <taxon>Pseudomonadota</taxon>
        <taxon>Gammaproteobacteria</taxon>
        <taxon>Legionellales</taxon>
        <taxon>Legionellaceae</taxon>
        <taxon>Legionella</taxon>
    </lineage>
</organism>
<sequence length="176" mass="19745">MNKLIPLLYGLIFYIFSQLGYATPDSTQVAVWANEAIIATYTFNYKTYLKQQKDIAKYFTSDGWIAYSKALNASKLPETVKQNFYDVTAVATQPPKIITLDPTHWQAIMPILVVYQNPQYQQRQNLKVVIRFTTAAASQGVRGLSITSLQSTVTEPPCQCPNKESKDVTSPGVEKP</sequence>
<dbReference type="Pfam" id="PF11393">
    <property type="entry name" value="T4BSS_DotI_IcmL"/>
    <property type="match status" value="1"/>
</dbReference>
<protein>
    <submittedName>
        <fullName evidence="2">Type IV secretion system protein IcmL</fullName>
    </submittedName>
</protein>
<accession>A0A6F8T1I0</accession>
<dbReference type="Proteomes" id="UP000502894">
    <property type="component" value="Chromosome"/>
</dbReference>
<dbReference type="EMBL" id="AP022839">
    <property type="protein sequence ID" value="BCA93872.1"/>
    <property type="molecule type" value="Genomic_DNA"/>
</dbReference>
<keyword evidence="3" id="KW-1185">Reference proteome</keyword>
<evidence type="ECO:0000313" key="3">
    <source>
        <dbReference type="Proteomes" id="UP000502894"/>
    </source>
</evidence>
<reference evidence="2" key="1">
    <citation type="journal article" date="2020" name="Microbiol. Resour. Announc.">
        <title>Complete Genome Sequence of Novel Psychrotolerant Legionella Strain TUM19329, Isolated from Antarctic Lake Sediment.</title>
        <authorList>
            <person name="Shimada S."/>
            <person name="Nakai R."/>
            <person name="Aoki K."/>
            <person name="Shimoeda N."/>
            <person name="Ohno G."/>
            <person name="Miyazaki Y."/>
            <person name="Kudoh S."/>
            <person name="Imura S."/>
            <person name="Watanabe K."/>
            <person name="Ishii Y."/>
            <person name="Tateda K."/>
        </authorList>
    </citation>
    <scope>NUCLEOTIDE SEQUENCE [LARGE SCALE GENOMIC DNA]</scope>
    <source>
        <strain evidence="2">TUM19329</strain>
    </source>
</reference>
<name>A0A6F8T1I0_9GAMM</name>
<evidence type="ECO:0000256" key="1">
    <source>
        <dbReference type="SAM" id="MobiDB-lite"/>
    </source>
</evidence>
<dbReference type="AlphaFoldDB" id="A0A6F8T1I0"/>
<proteinExistence type="predicted"/>
<dbReference type="InterPro" id="IPR021055">
    <property type="entry name" value="T4BSS_IcmL/DotI"/>
</dbReference>
<dbReference type="RefSeq" id="WP_173235755.1">
    <property type="nucleotide sequence ID" value="NZ_AP022839.1"/>
</dbReference>
<gene>
    <name evidence="2" type="ORF">TUM19329_02330</name>
</gene>
<feature type="region of interest" description="Disordered" evidence="1">
    <location>
        <begin position="155"/>
        <end position="176"/>
    </location>
</feature>